<comment type="function">
    <text evidence="5">Member of a network of 50S ribosomal subunit biogenesis factors which assembles along the 30S-50S interface, preventing incorrect 23S rRNA structures from forming. Promotes peptidyl transferase center (PTC) maturation.</text>
</comment>
<sequence>MANPNQPGNEPKAERPNKSQIKREMAALHDIAVRLVDLSDGATKKMPLSDELENAVVLARRIRNTREGYRRQLQLVTKLLRANNHEEILQALDGLQRSGDQENARFHALERWRDRILDEGDDAIQGFIDNYPETDRQKVRQLVRKVKKEQAENKPPAAFRELFKYLREVSA</sequence>
<dbReference type="NCBIfam" id="NF003593">
    <property type="entry name" value="PRK05255.1-1"/>
    <property type="match status" value="1"/>
</dbReference>
<proteinExistence type="inferred from homology"/>
<dbReference type="SUPFAM" id="SSF158710">
    <property type="entry name" value="PSPTO4464-like"/>
    <property type="match status" value="1"/>
</dbReference>
<keyword evidence="1 5" id="KW-0963">Cytoplasm</keyword>
<gene>
    <name evidence="5" type="primary">darP</name>
    <name evidence="7" type="ORF">CWE12_04990</name>
</gene>
<dbReference type="Gene3D" id="1.10.60.30">
    <property type="entry name" value="PSPTO4464-like domains"/>
    <property type="match status" value="2"/>
</dbReference>
<dbReference type="PANTHER" id="PTHR38101">
    <property type="entry name" value="UPF0307 PROTEIN YJGA"/>
    <property type="match status" value="1"/>
</dbReference>
<evidence type="ECO:0000313" key="7">
    <source>
        <dbReference type="EMBL" id="RUO30607.1"/>
    </source>
</evidence>
<dbReference type="HAMAP" id="MF_00765">
    <property type="entry name" value="DarP"/>
    <property type="match status" value="1"/>
</dbReference>
<organism evidence="7 8">
    <name type="scientific">Aliidiomarina sedimenti</name>
    <dbReference type="NCBI Taxonomy" id="1933879"/>
    <lineage>
        <taxon>Bacteria</taxon>
        <taxon>Pseudomonadati</taxon>
        <taxon>Pseudomonadota</taxon>
        <taxon>Gammaproteobacteria</taxon>
        <taxon>Alteromonadales</taxon>
        <taxon>Idiomarinaceae</taxon>
        <taxon>Aliidiomarina</taxon>
    </lineage>
</organism>
<evidence type="ECO:0000256" key="1">
    <source>
        <dbReference type="ARBA" id="ARBA00022490"/>
    </source>
</evidence>
<keyword evidence="8" id="KW-1185">Reference proteome</keyword>
<evidence type="ECO:0000313" key="8">
    <source>
        <dbReference type="Proteomes" id="UP000287410"/>
    </source>
</evidence>
<dbReference type="Pfam" id="PF04751">
    <property type="entry name" value="DarP"/>
    <property type="match status" value="1"/>
</dbReference>
<keyword evidence="3 5" id="KW-0699">rRNA-binding</keyword>
<evidence type="ECO:0000256" key="6">
    <source>
        <dbReference type="SAM" id="MobiDB-lite"/>
    </source>
</evidence>
<dbReference type="PANTHER" id="PTHR38101:SF1">
    <property type="entry name" value="UPF0307 PROTEIN YJGA"/>
    <property type="match status" value="1"/>
</dbReference>
<keyword evidence="2 5" id="KW-0690">Ribosome biogenesis</keyword>
<dbReference type="InterPro" id="IPR023153">
    <property type="entry name" value="DarP_sf"/>
</dbReference>
<reference evidence="7 8" key="1">
    <citation type="journal article" date="2018" name="Front. Microbiol.">
        <title>Genome-Based Analysis Reveals the Taxonomy and Diversity of the Family Idiomarinaceae.</title>
        <authorList>
            <person name="Liu Y."/>
            <person name="Lai Q."/>
            <person name="Shao Z."/>
        </authorList>
    </citation>
    <scope>NUCLEOTIDE SEQUENCE [LARGE SCALE GENOMIC DNA]</scope>
    <source>
        <strain evidence="7 8">GBSy1</strain>
    </source>
</reference>
<dbReference type="RefSeq" id="WP_126788588.1">
    <property type="nucleotide sequence ID" value="NZ_PIPN01000002.1"/>
</dbReference>
<feature type="compositionally biased region" description="Basic and acidic residues" evidence="6">
    <location>
        <begin position="11"/>
        <end position="20"/>
    </location>
</feature>
<dbReference type="Proteomes" id="UP000287410">
    <property type="component" value="Unassembled WGS sequence"/>
</dbReference>
<protein>
    <recommendedName>
        <fullName evidence="5">Dual-action ribosomal maturation protein DarP</fullName>
    </recommendedName>
    <alternativeName>
        <fullName evidence="5">Large ribosomal subunit assembly factor DarP</fullName>
    </alternativeName>
</protein>
<evidence type="ECO:0000256" key="5">
    <source>
        <dbReference type="HAMAP-Rule" id="MF_00765"/>
    </source>
</evidence>
<dbReference type="EMBL" id="PIPN01000002">
    <property type="protein sequence ID" value="RUO30607.1"/>
    <property type="molecule type" value="Genomic_DNA"/>
</dbReference>
<keyword evidence="4 5" id="KW-0694">RNA-binding</keyword>
<dbReference type="InterPro" id="IPR006839">
    <property type="entry name" value="DarP"/>
</dbReference>
<dbReference type="PIRSF" id="PIRSF016183">
    <property type="entry name" value="UCP016183"/>
    <property type="match status" value="1"/>
</dbReference>
<dbReference type="CDD" id="cd16331">
    <property type="entry name" value="YjgA-like"/>
    <property type="match status" value="1"/>
</dbReference>
<name>A0ABY0BZK9_9GAMM</name>
<accession>A0ABY0BZK9</accession>
<comment type="subcellular location">
    <subcellularLocation>
        <location evidence="5">Cytoplasm</location>
    </subcellularLocation>
    <text evidence="5">Associates with late stage pre-50S ribosomal subunits.</text>
</comment>
<evidence type="ECO:0000256" key="3">
    <source>
        <dbReference type="ARBA" id="ARBA00022730"/>
    </source>
</evidence>
<evidence type="ECO:0000256" key="2">
    <source>
        <dbReference type="ARBA" id="ARBA00022517"/>
    </source>
</evidence>
<comment type="caution">
    <text evidence="7">The sequence shown here is derived from an EMBL/GenBank/DDBJ whole genome shotgun (WGS) entry which is preliminary data.</text>
</comment>
<evidence type="ECO:0000256" key="4">
    <source>
        <dbReference type="ARBA" id="ARBA00022884"/>
    </source>
</evidence>
<feature type="region of interest" description="Disordered" evidence="6">
    <location>
        <begin position="1"/>
        <end position="20"/>
    </location>
</feature>
<comment type="similarity">
    <text evidence="5">Belongs to the DarP family.</text>
</comment>